<evidence type="ECO:0000256" key="1">
    <source>
        <dbReference type="ARBA" id="ARBA00022729"/>
    </source>
</evidence>
<keyword evidence="2 4" id="KW-0472">Membrane</keyword>
<comment type="subunit">
    <text evidence="4">Component of the lipopolysaccharide transport and assembly complex. Interacts with LptE and LptA.</text>
</comment>
<evidence type="ECO:0000313" key="10">
    <source>
        <dbReference type="Proteomes" id="UP000319812"/>
    </source>
</evidence>
<comment type="caution">
    <text evidence="4">Lacks conserved residue(s) required for the propagation of feature annotation.</text>
</comment>
<keyword evidence="10" id="KW-1185">Reference proteome</keyword>
<dbReference type="PANTHER" id="PTHR30189:SF1">
    <property type="entry name" value="LPS-ASSEMBLY PROTEIN LPTD"/>
    <property type="match status" value="1"/>
</dbReference>
<dbReference type="InterPro" id="IPR007543">
    <property type="entry name" value="LptD_C"/>
</dbReference>
<evidence type="ECO:0000313" key="9">
    <source>
        <dbReference type="EMBL" id="GED21344.1"/>
    </source>
</evidence>
<feature type="domain" description="Organic solvent tolerance-like N-terminal" evidence="6">
    <location>
        <begin position="73"/>
        <end position="203"/>
    </location>
</feature>
<feature type="domain" description="LptD C-terminal" evidence="7">
    <location>
        <begin position="320"/>
        <end position="721"/>
    </location>
</feature>
<feature type="compositionally biased region" description="Acidic residues" evidence="5">
    <location>
        <begin position="620"/>
        <end position="629"/>
    </location>
</feature>
<gene>
    <name evidence="4 9" type="primary">lptD</name>
    <name evidence="9" type="ORF">HHA01_03210</name>
</gene>
<dbReference type="AlphaFoldDB" id="A0A4Y4F0I1"/>
<dbReference type="SUPFAM" id="SSF56935">
    <property type="entry name" value="Porins"/>
    <property type="match status" value="1"/>
</dbReference>
<evidence type="ECO:0000259" key="8">
    <source>
        <dbReference type="Pfam" id="PF19838"/>
    </source>
</evidence>
<evidence type="ECO:0000256" key="5">
    <source>
        <dbReference type="SAM" id="MobiDB-lite"/>
    </source>
</evidence>
<dbReference type="GO" id="GO:0009279">
    <property type="term" value="C:cell outer membrane"/>
    <property type="evidence" value="ECO:0007669"/>
    <property type="project" value="UniProtKB-SubCell"/>
</dbReference>
<reference evidence="9 10" key="1">
    <citation type="submission" date="2019-06" db="EMBL/GenBank/DDBJ databases">
        <title>Whole genome shotgun sequence of Halomonas halmophila NBRC 15537.</title>
        <authorList>
            <person name="Hosoyama A."/>
            <person name="Uohara A."/>
            <person name="Ohji S."/>
            <person name="Ichikawa N."/>
        </authorList>
    </citation>
    <scope>NUCLEOTIDE SEQUENCE [LARGE SCALE GENOMIC DNA]</scope>
    <source>
        <strain evidence="9 10">NBRC 15537</strain>
    </source>
</reference>
<proteinExistence type="inferred from homology"/>
<feature type="chain" id="PRO_5021522370" description="LPS-assembly protein LptD" evidence="4">
    <location>
        <begin position="26"/>
        <end position="817"/>
    </location>
</feature>
<dbReference type="InterPro" id="IPR005653">
    <property type="entry name" value="OstA-like_N"/>
</dbReference>
<dbReference type="InterPro" id="IPR020889">
    <property type="entry name" value="LipoPS_assembly_LptD"/>
</dbReference>
<keyword evidence="3 4" id="KW-0998">Cell outer membrane</keyword>
<sequence length="817" mass="93167" precursor="true">MGNRSSRTALAGLLISSLPAAPLGAAPPESLPAEQLDWQPWGEDRPRGAVCRGVYRAPEYRLAEPMGNRVATEADHAEYGENGRTVLSGEVVLRRHDTQLEAPRISVPASRERVQVEGPLALRDQNVLVRGSEASYALQGKAADIEEAHYVFHEQRLRGDATRLARVAEGRYQLTEATFTTCEPGNNLWRLVGEDIELNQQSGFGTARHARLEVGDVPVFYWPWMRFPIDERRQSGFLWPTVGASGDGLDYAQPYYWNISPNQDATITPRLITDRGLLLGGQYRYLLPSDAGTLEGAYIFDDQRAGEEASDYTPLENGDDRWYLDYRHAGRFDERTRYRLRYGAASDGRYFDDFGAGFSELDKGSMQRLALLEYRGETWQLEGKAQGYQVLEDPLNPNDKPFYRLPSLTARADWQQGNFYEEWNANATYFWRDQIGDAQGNYTYKGQPRQVPLRQAANGARLQLTPAVGWRGESTWGFFEPRLQLHHTSYALDYGQRDTQRDESLTRTLPVVSLDTGVILERAIEVADSAYRQTLEPRFNYAFVPGEDQSQYPDFDTTERAFSWQQLWSPYRFSGGDRVGDLNRFSYGVKTRFFEDSSGRQRFSLGVGQAAYFEDRNVDMDGDSDDSEDDRYRATRDRSPWVTQLDWQVTDQWRARSEWLYDDQRSRTESAGLNVQYRADAGHVLNLGYRWQLEGFEPTEDLEDTRNYDREEFSASFAYKAMDRLDLVAGVRYDNTNSRMLEQLAGVQWNGCCYGLQLVWREWVDDENTANTIADDTTDRGLFLRFAFKGLGGVGGATGRFFESAVPGYRPADFGRP</sequence>
<evidence type="ECO:0000259" key="7">
    <source>
        <dbReference type="Pfam" id="PF04453"/>
    </source>
</evidence>
<dbReference type="OrthoDB" id="9760225at2"/>
<evidence type="ECO:0000256" key="4">
    <source>
        <dbReference type="HAMAP-Rule" id="MF_01411"/>
    </source>
</evidence>
<comment type="caution">
    <text evidence="9">The sequence shown here is derived from an EMBL/GenBank/DDBJ whole genome shotgun (WGS) entry which is preliminary data.</text>
</comment>
<dbReference type="GO" id="GO:0043165">
    <property type="term" value="P:Gram-negative-bacterium-type cell outer membrane assembly"/>
    <property type="evidence" value="ECO:0007669"/>
    <property type="project" value="UniProtKB-UniRule"/>
</dbReference>
<dbReference type="Pfam" id="PF19838">
    <property type="entry name" value="LptD_2"/>
    <property type="match status" value="1"/>
</dbReference>
<dbReference type="EMBL" id="BJOC01000007">
    <property type="protein sequence ID" value="GED21344.1"/>
    <property type="molecule type" value="Genomic_DNA"/>
</dbReference>
<evidence type="ECO:0000256" key="2">
    <source>
        <dbReference type="ARBA" id="ARBA00023136"/>
    </source>
</evidence>
<dbReference type="InterPro" id="IPR050218">
    <property type="entry name" value="LptD"/>
</dbReference>
<dbReference type="Pfam" id="PF03968">
    <property type="entry name" value="LptD_N"/>
    <property type="match status" value="1"/>
</dbReference>
<comment type="subcellular location">
    <subcellularLocation>
        <location evidence="4">Cell outer membrane</location>
    </subcellularLocation>
</comment>
<dbReference type="GO" id="GO:0015920">
    <property type="term" value="P:lipopolysaccharide transport"/>
    <property type="evidence" value="ECO:0007669"/>
    <property type="project" value="InterPro"/>
</dbReference>
<dbReference type="HAMAP" id="MF_01411">
    <property type="entry name" value="LPS_assembly_LptD"/>
    <property type="match status" value="1"/>
</dbReference>
<evidence type="ECO:0000259" key="6">
    <source>
        <dbReference type="Pfam" id="PF03968"/>
    </source>
</evidence>
<comment type="function">
    <text evidence="4">Together with LptE, is involved in the assembly of lipopolysaccharide (LPS) at the surface of the outer membrane.</text>
</comment>
<protein>
    <recommendedName>
        <fullName evidence="4">LPS-assembly protein LptD</fullName>
    </recommendedName>
</protein>
<dbReference type="InterPro" id="IPR045659">
    <property type="entry name" value="LptD_2"/>
</dbReference>
<dbReference type="RefSeq" id="WP_141317364.1">
    <property type="nucleotide sequence ID" value="NZ_BJOC01000007.1"/>
</dbReference>
<keyword evidence="1 4" id="KW-0732">Signal</keyword>
<feature type="signal peptide" evidence="4">
    <location>
        <begin position="1"/>
        <end position="25"/>
    </location>
</feature>
<evidence type="ECO:0000256" key="3">
    <source>
        <dbReference type="ARBA" id="ARBA00023237"/>
    </source>
</evidence>
<accession>A0A4Y4F0I1</accession>
<feature type="region of interest" description="Disordered" evidence="5">
    <location>
        <begin position="616"/>
        <end position="635"/>
    </location>
</feature>
<dbReference type="PANTHER" id="PTHR30189">
    <property type="entry name" value="LPS-ASSEMBLY PROTEIN"/>
    <property type="match status" value="1"/>
</dbReference>
<organism evidence="9 10">
    <name type="scientific">Halomonas halmophila</name>
    <dbReference type="NCBI Taxonomy" id="252"/>
    <lineage>
        <taxon>Bacteria</taxon>
        <taxon>Pseudomonadati</taxon>
        <taxon>Pseudomonadota</taxon>
        <taxon>Gammaproteobacteria</taxon>
        <taxon>Oceanospirillales</taxon>
        <taxon>Halomonadaceae</taxon>
        <taxon>Halomonas</taxon>
    </lineage>
</organism>
<dbReference type="GO" id="GO:1990351">
    <property type="term" value="C:transporter complex"/>
    <property type="evidence" value="ECO:0007669"/>
    <property type="project" value="TreeGrafter"/>
</dbReference>
<dbReference type="Pfam" id="PF04453">
    <property type="entry name" value="LptD"/>
    <property type="match status" value="1"/>
</dbReference>
<dbReference type="Proteomes" id="UP000319812">
    <property type="component" value="Unassembled WGS sequence"/>
</dbReference>
<feature type="domain" description="LPS-assembly protein LptD central" evidence="8">
    <location>
        <begin position="208"/>
        <end position="285"/>
    </location>
</feature>
<name>A0A4Y4F0I1_9GAMM</name>
<comment type="similarity">
    <text evidence="4">Belongs to the LptD family.</text>
</comment>